<comment type="caution">
    <text evidence="1">The sequence shown here is derived from an EMBL/GenBank/DDBJ whole genome shotgun (WGS) entry which is preliminary data.</text>
</comment>
<evidence type="ECO:0000313" key="1">
    <source>
        <dbReference type="EMBL" id="RKS71460.1"/>
    </source>
</evidence>
<gene>
    <name evidence="1" type="ORF">CLV35_3258</name>
</gene>
<evidence type="ECO:0000313" key="2">
    <source>
        <dbReference type="Proteomes" id="UP000281955"/>
    </source>
</evidence>
<organism evidence="1 2">
    <name type="scientific">Motilibacter peucedani</name>
    <dbReference type="NCBI Taxonomy" id="598650"/>
    <lineage>
        <taxon>Bacteria</taxon>
        <taxon>Bacillati</taxon>
        <taxon>Actinomycetota</taxon>
        <taxon>Actinomycetes</taxon>
        <taxon>Motilibacterales</taxon>
        <taxon>Motilibacteraceae</taxon>
        <taxon>Motilibacter</taxon>
    </lineage>
</organism>
<dbReference type="InParanoid" id="A0A420XMF2"/>
<sequence length="38" mass="4445">MLPLPPADARELRSLVRTAVARLDRWTLREFNASRPLR</sequence>
<reference evidence="1 2" key="1">
    <citation type="submission" date="2018-10" db="EMBL/GenBank/DDBJ databases">
        <title>Genomic Encyclopedia of Archaeal and Bacterial Type Strains, Phase II (KMG-II): from individual species to whole genera.</title>
        <authorList>
            <person name="Goeker M."/>
        </authorList>
    </citation>
    <scope>NUCLEOTIDE SEQUENCE [LARGE SCALE GENOMIC DNA]</scope>
    <source>
        <strain evidence="1 2">RP-AC37</strain>
    </source>
</reference>
<proteinExistence type="predicted"/>
<accession>A0A420XMF2</accession>
<dbReference type="AlphaFoldDB" id="A0A420XMF2"/>
<dbReference type="Proteomes" id="UP000281955">
    <property type="component" value="Unassembled WGS sequence"/>
</dbReference>
<dbReference type="EMBL" id="RBWV01000014">
    <property type="protein sequence ID" value="RKS71460.1"/>
    <property type="molecule type" value="Genomic_DNA"/>
</dbReference>
<protein>
    <submittedName>
        <fullName evidence="1">Uncharacterized protein</fullName>
    </submittedName>
</protein>
<name>A0A420XMF2_9ACTN</name>
<keyword evidence="2" id="KW-1185">Reference proteome</keyword>